<name>A0A2T3B0A3_AMORE</name>
<keyword evidence="3" id="KW-1185">Reference proteome</keyword>
<dbReference type="AlphaFoldDB" id="A0A2T3B0A3"/>
<protein>
    <submittedName>
        <fullName evidence="2">Uncharacterized protein</fullName>
    </submittedName>
</protein>
<proteinExistence type="predicted"/>
<sequence>MSTLRGGRYRSSGPKHPDPLIALFSPLGREHEPPEIEISTDQSDQMPEPFTHPQSKLRGDLQGPRETVSEMLLAEQSGQIEHAKADKLTHVMISPTLFCIKKVAAAQGTSYRVPTASRLDGRYCLQGANRTDPVSSVLLRRYEIDFHSTISGPMSAPQSYFAKRLAEDFRMFPYPPTLARSVLTAAATRQEALEAEAQRSLLCHRAAVSAERATTRCPCFHDGCAMVHDDAL</sequence>
<dbReference type="RefSeq" id="XP_024720332.1">
    <property type="nucleotide sequence ID" value="XM_024867582.1"/>
</dbReference>
<evidence type="ECO:0000313" key="3">
    <source>
        <dbReference type="Proteomes" id="UP000241818"/>
    </source>
</evidence>
<feature type="region of interest" description="Disordered" evidence="1">
    <location>
        <begin position="1"/>
        <end position="22"/>
    </location>
</feature>
<evidence type="ECO:0000256" key="1">
    <source>
        <dbReference type="SAM" id="MobiDB-lite"/>
    </source>
</evidence>
<accession>A0A2T3B0A3</accession>
<evidence type="ECO:0000313" key="2">
    <source>
        <dbReference type="EMBL" id="PSS16824.1"/>
    </source>
</evidence>
<dbReference type="GeneID" id="36575663"/>
<dbReference type="InParanoid" id="A0A2T3B0A3"/>
<organism evidence="2 3">
    <name type="scientific">Amorphotheca resinae ATCC 22711</name>
    <dbReference type="NCBI Taxonomy" id="857342"/>
    <lineage>
        <taxon>Eukaryota</taxon>
        <taxon>Fungi</taxon>
        <taxon>Dikarya</taxon>
        <taxon>Ascomycota</taxon>
        <taxon>Pezizomycotina</taxon>
        <taxon>Leotiomycetes</taxon>
        <taxon>Helotiales</taxon>
        <taxon>Amorphothecaceae</taxon>
        <taxon>Amorphotheca</taxon>
    </lineage>
</organism>
<reference evidence="2 3" key="1">
    <citation type="journal article" date="2018" name="New Phytol.">
        <title>Comparative genomics and transcriptomics depict ericoid mycorrhizal fungi as versatile saprotrophs and plant mutualists.</title>
        <authorList>
            <person name="Martino E."/>
            <person name="Morin E."/>
            <person name="Grelet G.A."/>
            <person name="Kuo A."/>
            <person name="Kohler A."/>
            <person name="Daghino S."/>
            <person name="Barry K.W."/>
            <person name="Cichocki N."/>
            <person name="Clum A."/>
            <person name="Dockter R.B."/>
            <person name="Hainaut M."/>
            <person name="Kuo R.C."/>
            <person name="LaButti K."/>
            <person name="Lindahl B.D."/>
            <person name="Lindquist E.A."/>
            <person name="Lipzen A."/>
            <person name="Khouja H.R."/>
            <person name="Magnuson J."/>
            <person name="Murat C."/>
            <person name="Ohm R.A."/>
            <person name="Singer S.W."/>
            <person name="Spatafora J.W."/>
            <person name="Wang M."/>
            <person name="Veneault-Fourrey C."/>
            <person name="Henrissat B."/>
            <person name="Grigoriev I.V."/>
            <person name="Martin F.M."/>
            <person name="Perotto S."/>
        </authorList>
    </citation>
    <scope>NUCLEOTIDE SEQUENCE [LARGE SCALE GENOMIC DNA]</scope>
    <source>
        <strain evidence="2 3">ATCC 22711</strain>
    </source>
</reference>
<dbReference type="EMBL" id="KZ679012">
    <property type="protein sequence ID" value="PSS16824.1"/>
    <property type="molecule type" value="Genomic_DNA"/>
</dbReference>
<feature type="region of interest" description="Disordered" evidence="1">
    <location>
        <begin position="38"/>
        <end position="61"/>
    </location>
</feature>
<gene>
    <name evidence="2" type="ORF">M430DRAFT_42804</name>
</gene>
<dbReference type="Proteomes" id="UP000241818">
    <property type="component" value="Unassembled WGS sequence"/>
</dbReference>